<dbReference type="RefSeq" id="YP_009043730.1">
    <property type="nucleotide sequence ID" value="NC_024367.1"/>
</dbReference>
<proteinExistence type="predicted"/>
<accession>A0A023NGK7</accession>
<sequence>MPDKFLQHDAAGGFREVEATATGGAGQANKIPALDLSGRLDSTMMPTGIGAETSAIEAFGALAAGDFVNVFNDGGIAKVRKADASTGVAPANGFVLTAYTTGQTATVYWGGLNNQVSGLTPGMHFLSTTPGASNHVAPSASGNIVQRLGFAVSSTVINFQPQDPILLV</sequence>
<protein>
    <submittedName>
        <fullName evidence="1">Uncharacterized protein</fullName>
    </submittedName>
</protein>
<evidence type="ECO:0000313" key="1">
    <source>
        <dbReference type="EMBL" id="AHX01011.1"/>
    </source>
</evidence>
<name>A0A023NGK7_9CAUD</name>
<dbReference type="EMBL" id="KJ621082">
    <property type="protein sequence ID" value="AHX01011.1"/>
    <property type="molecule type" value="Genomic_DNA"/>
</dbReference>
<reference evidence="1" key="1">
    <citation type="submission" date="2014-05" db="EMBL/GenBank/DDBJ databases">
        <title>Complete genome sequence of bacteriophage DFL12phi1, which infects Dinoroseobacter shibae.</title>
        <authorList>
            <person name="Ji J."/>
            <person name="Zhang R."/>
            <person name="Jiao N."/>
        </authorList>
    </citation>
    <scope>NUCLEOTIDE SEQUENCE [LARGE SCALE GENOMIC DNA]</scope>
</reference>
<dbReference type="Proteomes" id="UP000024335">
    <property type="component" value="Segment"/>
</dbReference>
<gene>
    <name evidence="1" type="ORF">DFL12P1_0050</name>
</gene>
<evidence type="ECO:0000313" key="2">
    <source>
        <dbReference type="Proteomes" id="UP000024335"/>
    </source>
</evidence>
<dbReference type="OrthoDB" id="13799at10239"/>
<dbReference type="GeneID" id="19686254"/>
<keyword evidence="2" id="KW-1185">Reference proteome</keyword>
<organism evidence="1 2">
    <name type="scientific">Dinoroseobacter phage DFL12phi1</name>
    <dbReference type="NCBI Taxonomy" id="1477404"/>
    <lineage>
        <taxon>Viruses</taxon>
        <taxon>Duplodnaviria</taxon>
        <taxon>Heunggongvirae</taxon>
        <taxon>Uroviricota</taxon>
        <taxon>Caudoviricetes</taxon>
        <taxon>Schitoviridae</taxon>
        <taxon>Rhodovirinae</taxon>
        <taxon>Baltimorevirus</taxon>
        <taxon>Baltimorevirus DFL12</taxon>
    </lineage>
</organism>
<dbReference type="KEGG" id="vg:19686254"/>